<dbReference type="Proteomes" id="UP000751190">
    <property type="component" value="Unassembled WGS sequence"/>
</dbReference>
<dbReference type="PROSITE" id="PS50102">
    <property type="entry name" value="RRM"/>
    <property type="match status" value="3"/>
</dbReference>
<evidence type="ECO:0000256" key="1">
    <source>
        <dbReference type="ARBA" id="ARBA00022664"/>
    </source>
</evidence>
<dbReference type="InterPro" id="IPR012677">
    <property type="entry name" value="Nucleotide-bd_a/b_plait_sf"/>
</dbReference>
<dbReference type="Gene3D" id="3.30.70.330">
    <property type="match status" value="3"/>
</dbReference>
<dbReference type="GO" id="GO:0008380">
    <property type="term" value="P:RNA splicing"/>
    <property type="evidence" value="ECO:0007669"/>
    <property type="project" value="UniProtKB-KW"/>
</dbReference>
<dbReference type="EMBL" id="JAGTXO010000002">
    <property type="protein sequence ID" value="KAG8469608.1"/>
    <property type="molecule type" value="Genomic_DNA"/>
</dbReference>
<dbReference type="SMART" id="SM00360">
    <property type="entry name" value="RRM"/>
    <property type="match status" value="3"/>
</dbReference>
<dbReference type="InterPro" id="IPR000504">
    <property type="entry name" value="RRM_dom"/>
</dbReference>
<organism evidence="7 8">
    <name type="scientific">Diacronema lutheri</name>
    <name type="common">Unicellular marine alga</name>
    <name type="synonym">Monochrysis lutheri</name>
    <dbReference type="NCBI Taxonomy" id="2081491"/>
    <lineage>
        <taxon>Eukaryota</taxon>
        <taxon>Haptista</taxon>
        <taxon>Haptophyta</taxon>
        <taxon>Pavlovophyceae</taxon>
        <taxon>Pavlovales</taxon>
        <taxon>Pavlovaceae</taxon>
        <taxon>Diacronema</taxon>
    </lineage>
</organism>
<proteinExistence type="predicted"/>
<keyword evidence="2 4" id="KW-0694">RNA-binding</keyword>
<keyword evidence="1" id="KW-0507">mRNA processing</keyword>
<evidence type="ECO:0000256" key="5">
    <source>
        <dbReference type="SAM" id="MobiDB-lite"/>
    </source>
</evidence>
<reference evidence="7" key="1">
    <citation type="submission" date="2021-05" db="EMBL/GenBank/DDBJ databases">
        <title>The genome of the haptophyte Pavlova lutheri (Diacronema luteri, Pavlovales) - a model for lipid biosynthesis in eukaryotic algae.</title>
        <authorList>
            <person name="Hulatt C.J."/>
            <person name="Posewitz M.C."/>
        </authorList>
    </citation>
    <scope>NUCLEOTIDE SEQUENCE</scope>
    <source>
        <strain evidence="7">NIVA-4/92</strain>
    </source>
</reference>
<feature type="compositionally biased region" description="Polar residues" evidence="5">
    <location>
        <begin position="90"/>
        <end position="99"/>
    </location>
</feature>
<feature type="region of interest" description="Disordered" evidence="5">
    <location>
        <begin position="1"/>
        <end position="99"/>
    </location>
</feature>
<dbReference type="GO" id="GO:0006397">
    <property type="term" value="P:mRNA processing"/>
    <property type="evidence" value="ECO:0007669"/>
    <property type="project" value="UniProtKB-KW"/>
</dbReference>
<keyword evidence="3" id="KW-0508">mRNA splicing</keyword>
<evidence type="ECO:0000256" key="3">
    <source>
        <dbReference type="ARBA" id="ARBA00023187"/>
    </source>
</evidence>
<dbReference type="OMA" id="IAMSGHM"/>
<gene>
    <name evidence="7" type="ORF">KFE25_006063</name>
</gene>
<feature type="domain" description="RRM" evidence="6">
    <location>
        <begin position="474"/>
        <end position="559"/>
    </location>
</feature>
<comment type="caution">
    <text evidence="7">The sequence shown here is derived from an EMBL/GenBank/DDBJ whole genome shotgun (WGS) entry which is preliminary data.</text>
</comment>
<keyword evidence="8" id="KW-1185">Reference proteome</keyword>
<dbReference type="InterPro" id="IPR035979">
    <property type="entry name" value="RBD_domain_sf"/>
</dbReference>
<dbReference type="AlphaFoldDB" id="A0A8J5XKE6"/>
<feature type="domain" description="RRM" evidence="6">
    <location>
        <begin position="322"/>
        <end position="405"/>
    </location>
</feature>
<evidence type="ECO:0000259" key="6">
    <source>
        <dbReference type="PROSITE" id="PS50102"/>
    </source>
</evidence>
<evidence type="ECO:0000256" key="4">
    <source>
        <dbReference type="PROSITE-ProRule" id="PRU00176"/>
    </source>
</evidence>
<dbReference type="PANTHER" id="PTHR23139">
    <property type="entry name" value="RNA-BINDING PROTEIN"/>
    <property type="match status" value="1"/>
</dbReference>
<accession>A0A8J5XKE6</accession>
<evidence type="ECO:0000256" key="2">
    <source>
        <dbReference type="ARBA" id="ARBA00022884"/>
    </source>
</evidence>
<sequence length="573" mass="61814">MSRERDRERDRDRERERERYERDERDRGRGRDSDRERERDREYRGRERSRERERGRRRERSYSPDERGERRRKSYSPDERERRRRDRPSGFSQRIPQPTDSAAAAALIPGATQILANAATVTGQAAGVDPVTQALLLQAMLQQQPQSSKSSRELYIGNLPSGGVVNEVTLKDFLSAAVMQAGLNIQPGNPILQARINGCYAFVEFRSVQECTNSLSLRGIVLLNNELTVDRPMAYRGPPDGIVITWPTVMAAKLAENPELESEAIGLRAPMALGAGGGALPAPPVGLPGLPAALSGLPGLPGLPAALAPVGAAGDAATKPARELHVGNIPEGTAEHELKLHLESVISAAGMRDEALGPGPVVLQVRCSIKFAFAEFRSVDETTRVMALDGSLFRGNPLRIQRPRAYVPPPGSAPALPVYGGGLAGAFGVPPPPGAMPAFGLPPPPPPPGTVLPPPPPPFGHAAAQQQPAVPPTCTLELSNMCTAGEDVAEVIEDTKEEMDKYGQVRRLEVIRPPAGSPPTMQVYLIVQYDSLASSAKAFDALQGRTFDGRIVSVRYIPESEFEARAAAEHSAA</sequence>
<dbReference type="OrthoDB" id="5411533at2759"/>
<protein>
    <recommendedName>
        <fullName evidence="6">RRM domain-containing protein</fullName>
    </recommendedName>
</protein>
<name>A0A8J5XKE6_DIALT</name>
<feature type="domain" description="RRM" evidence="6">
    <location>
        <begin position="152"/>
        <end position="234"/>
    </location>
</feature>
<feature type="compositionally biased region" description="Basic and acidic residues" evidence="5">
    <location>
        <begin position="1"/>
        <end position="81"/>
    </location>
</feature>
<evidence type="ECO:0000313" key="7">
    <source>
        <dbReference type="EMBL" id="KAG8469608.1"/>
    </source>
</evidence>
<dbReference type="SUPFAM" id="SSF54928">
    <property type="entry name" value="RNA-binding domain, RBD"/>
    <property type="match status" value="2"/>
</dbReference>
<evidence type="ECO:0000313" key="8">
    <source>
        <dbReference type="Proteomes" id="UP000751190"/>
    </source>
</evidence>
<dbReference type="GO" id="GO:0003723">
    <property type="term" value="F:RNA binding"/>
    <property type="evidence" value="ECO:0007669"/>
    <property type="project" value="UniProtKB-UniRule"/>
</dbReference>